<evidence type="ECO:0000313" key="2">
    <source>
        <dbReference type="EMBL" id="SVD37512.1"/>
    </source>
</evidence>
<organism evidence="2">
    <name type="scientific">marine metagenome</name>
    <dbReference type="NCBI Taxonomy" id="408172"/>
    <lineage>
        <taxon>unclassified sequences</taxon>
        <taxon>metagenomes</taxon>
        <taxon>ecological metagenomes</taxon>
    </lineage>
</organism>
<reference evidence="2" key="1">
    <citation type="submission" date="2018-05" db="EMBL/GenBank/DDBJ databases">
        <authorList>
            <person name="Lanie J.A."/>
            <person name="Ng W.-L."/>
            <person name="Kazmierczak K.M."/>
            <person name="Andrzejewski T.M."/>
            <person name="Davidsen T.M."/>
            <person name="Wayne K.J."/>
            <person name="Tettelin H."/>
            <person name="Glass J.I."/>
            <person name="Rusch D."/>
            <person name="Podicherti R."/>
            <person name="Tsui H.-C.T."/>
            <person name="Winkler M.E."/>
        </authorList>
    </citation>
    <scope>NUCLEOTIDE SEQUENCE</scope>
</reference>
<accession>A0A382UTG2</accession>
<protein>
    <submittedName>
        <fullName evidence="2">Uncharacterized protein</fullName>
    </submittedName>
</protein>
<sequence>MLRTLALEHGAGIAQQGFLPVRHLRGVELLASLASSCIGCCSHSASSATLLLNSVVNLRLFFISCFTLSFVCNLSNITRPAQL</sequence>
<keyword evidence="1" id="KW-1133">Transmembrane helix</keyword>
<gene>
    <name evidence="2" type="ORF">METZ01_LOCUS390366</name>
</gene>
<keyword evidence="1" id="KW-0812">Transmembrane</keyword>
<evidence type="ECO:0000256" key="1">
    <source>
        <dbReference type="SAM" id="Phobius"/>
    </source>
</evidence>
<dbReference type="EMBL" id="UINC01146656">
    <property type="protein sequence ID" value="SVD37512.1"/>
    <property type="molecule type" value="Genomic_DNA"/>
</dbReference>
<proteinExistence type="predicted"/>
<name>A0A382UTG2_9ZZZZ</name>
<feature type="transmembrane region" description="Helical" evidence="1">
    <location>
        <begin position="58"/>
        <end position="77"/>
    </location>
</feature>
<keyword evidence="1" id="KW-0472">Membrane</keyword>
<dbReference type="AlphaFoldDB" id="A0A382UTG2"/>